<dbReference type="RefSeq" id="WP_309666282.1">
    <property type="nucleotide sequence ID" value="NZ_JAVIZA010000001.1"/>
</dbReference>
<dbReference type="Proteomes" id="UP001260188">
    <property type="component" value="Unassembled WGS sequence"/>
</dbReference>
<evidence type="ECO:0000313" key="1">
    <source>
        <dbReference type="EMBL" id="MDR6167661.1"/>
    </source>
</evidence>
<reference evidence="1 2" key="1">
    <citation type="submission" date="2023-08" db="EMBL/GenBank/DDBJ databases">
        <title>Functional and genomic diversity of the sorghum phyllosphere microbiome.</title>
        <authorList>
            <person name="Shade A."/>
        </authorList>
    </citation>
    <scope>NUCLEOTIDE SEQUENCE [LARGE SCALE GENOMIC DNA]</scope>
    <source>
        <strain evidence="1 2">SORGH_AS_0919</strain>
    </source>
</reference>
<comment type="caution">
    <text evidence="1">The sequence shown here is derived from an EMBL/GenBank/DDBJ whole genome shotgun (WGS) entry which is preliminary data.</text>
</comment>
<dbReference type="EMBL" id="JAVIZA010000001">
    <property type="protein sequence ID" value="MDR6167661.1"/>
    <property type="molecule type" value="Genomic_DNA"/>
</dbReference>
<accession>A0ABU1I192</accession>
<protein>
    <submittedName>
        <fullName evidence="1">DeoR/GlpR family transcriptional regulator of sugar metabolism</fullName>
    </submittedName>
</protein>
<name>A0ABU1I192_9MICO</name>
<organism evidence="1 2">
    <name type="scientific">Microbacterium paludicola</name>
    <dbReference type="NCBI Taxonomy" id="300019"/>
    <lineage>
        <taxon>Bacteria</taxon>
        <taxon>Bacillati</taxon>
        <taxon>Actinomycetota</taxon>
        <taxon>Actinomycetes</taxon>
        <taxon>Micrococcales</taxon>
        <taxon>Microbacteriaceae</taxon>
        <taxon>Microbacterium</taxon>
    </lineage>
</organism>
<keyword evidence="2" id="KW-1185">Reference proteome</keyword>
<gene>
    <name evidence="1" type="ORF">QE367_001865</name>
</gene>
<evidence type="ECO:0000313" key="2">
    <source>
        <dbReference type="Proteomes" id="UP001260188"/>
    </source>
</evidence>
<sequence>MKRVLAERAAETYVLGSEEKIGAVSPFTVLPFDEVTGVIVDPAAPATSLAALDRRGVPLLRAG</sequence>
<proteinExistence type="predicted"/>